<feature type="region of interest" description="Disordered" evidence="1">
    <location>
        <begin position="88"/>
        <end position="151"/>
    </location>
</feature>
<dbReference type="STRING" id="40571.SAMN05660733_05951"/>
<protein>
    <submittedName>
        <fullName evidence="2">SCP1.201-like deaminase</fullName>
    </submittedName>
</protein>
<dbReference type="InterPro" id="IPR032724">
    <property type="entry name" value="SCP1.201-like"/>
</dbReference>
<reference evidence="3" key="1">
    <citation type="submission" date="2017-04" db="EMBL/GenBank/DDBJ databases">
        <authorList>
            <person name="Varghese N."/>
            <person name="Submissions S."/>
        </authorList>
    </citation>
    <scope>NUCLEOTIDE SEQUENCE [LARGE SCALE GENOMIC DNA]</scope>
    <source>
        <strain evidence="3">DSM 44073</strain>
    </source>
</reference>
<evidence type="ECO:0000256" key="1">
    <source>
        <dbReference type="SAM" id="MobiDB-lite"/>
    </source>
</evidence>
<accession>A0A1W2FFG4</accession>
<evidence type="ECO:0000313" key="3">
    <source>
        <dbReference type="Proteomes" id="UP000192840"/>
    </source>
</evidence>
<evidence type="ECO:0000313" key="2">
    <source>
        <dbReference type="EMBL" id="SMD20620.1"/>
    </source>
</evidence>
<dbReference type="Pfam" id="PF14428">
    <property type="entry name" value="DddA-like"/>
    <property type="match status" value="1"/>
</dbReference>
<dbReference type="EMBL" id="FWYC01000014">
    <property type="protein sequence ID" value="SMD20620.1"/>
    <property type="molecule type" value="Genomic_DNA"/>
</dbReference>
<keyword evidence="3" id="KW-1185">Reference proteome</keyword>
<dbReference type="RefSeq" id="WP_051768993.1">
    <property type="nucleotide sequence ID" value="NZ_FWYC01000014.1"/>
</dbReference>
<organism evidence="2 3">
    <name type="scientific">Lentzea albidocapillata</name>
    <dbReference type="NCBI Taxonomy" id="40571"/>
    <lineage>
        <taxon>Bacteria</taxon>
        <taxon>Bacillati</taxon>
        <taxon>Actinomycetota</taxon>
        <taxon>Actinomycetes</taxon>
        <taxon>Pseudonocardiales</taxon>
        <taxon>Pseudonocardiaceae</taxon>
        <taxon>Lentzea</taxon>
    </lineage>
</organism>
<sequence length="257" mass="27711">MATFGEISTQLERACELATKARDFVESARESASDAITLFANAMDGSVDPEAETTHEQWQHASNEMQALGELLGAAIASVRRYQCTLSPASDRSAQAATAPTDPRGHTGTSSIPSAVSAERANELRRELPPPVNPMTDPGRKTHGRWVGPDGQAHAIVSGKDDDSLAAGALLQRLGMPVRRITKSSDVEMKLAARMVRDGISHVTVFINNVPCRGQLSCDTLVPIMLPEGATLTVHGVNRDGTLFRKRYTGGARPWWR</sequence>
<dbReference type="AlphaFoldDB" id="A0A1W2FFG4"/>
<dbReference type="OrthoDB" id="3370651at2"/>
<feature type="compositionally biased region" description="Polar residues" evidence="1">
    <location>
        <begin position="88"/>
        <end position="98"/>
    </location>
</feature>
<proteinExistence type="predicted"/>
<dbReference type="Proteomes" id="UP000192840">
    <property type="component" value="Unassembled WGS sequence"/>
</dbReference>
<gene>
    <name evidence="2" type="ORF">SAMN05660733_05951</name>
</gene>
<name>A0A1W2FFG4_9PSEU</name>